<keyword evidence="5" id="KW-0472">Membrane</keyword>
<dbReference type="SMART" id="SM00408">
    <property type="entry name" value="IGc2"/>
    <property type="match status" value="1"/>
</dbReference>
<dbReference type="InterPro" id="IPR003598">
    <property type="entry name" value="Ig_sub2"/>
</dbReference>
<reference evidence="8" key="1">
    <citation type="submission" date="2017-02" db="UniProtKB">
        <authorList>
            <consortium name="WormBaseParasite"/>
        </authorList>
    </citation>
    <scope>IDENTIFICATION</scope>
</reference>
<dbReference type="Proteomes" id="UP000046393">
    <property type="component" value="Unplaced"/>
</dbReference>
<dbReference type="InterPro" id="IPR007110">
    <property type="entry name" value="Ig-like_dom"/>
</dbReference>
<keyword evidence="4" id="KW-1015">Disulfide bond</keyword>
<keyword evidence="7" id="KW-1185">Reference proteome</keyword>
<evidence type="ECO:0000256" key="1">
    <source>
        <dbReference type="ARBA" id="ARBA00022614"/>
    </source>
</evidence>
<feature type="domain" description="Ig-like" evidence="6">
    <location>
        <begin position="234"/>
        <end position="329"/>
    </location>
</feature>
<dbReference type="SUPFAM" id="SSF52058">
    <property type="entry name" value="L domain-like"/>
    <property type="match status" value="1"/>
</dbReference>
<dbReference type="InterPro" id="IPR000483">
    <property type="entry name" value="Cys-rich_flank_reg_C"/>
</dbReference>
<dbReference type="AlphaFoldDB" id="A0A0N5AGS1"/>
<name>A0A0N5AGS1_9BILA</name>
<dbReference type="SMART" id="SM00082">
    <property type="entry name" value="LRRCT"/>
    <property type="match status" value="1"/>
</dbReference>
<keyword evidence="3" id="KW-0677">Repeat</keyword>
<dbReference type="WBParaSite" id="SMUV_0000353801-mRNA-1">
    <property type="protein sequence ID" value="SMUV_0000353801-mRNA-1"/>
    <property type="gene ID" value="SMUV_0000353801"/>
</dbReference>
<keyword evidence="2" id="KW-0732">Signal</keyword>
<dbReference type="InterPro" id="IPR032675">
    <property type="entry name" value="LRR_dom_sf"/>
</dbReference>
<sequence>MSVILGKKPSSQQQYPEISHERLPTKQGRLITSAGTLLIPFGITVLQIQLANITELIALDSAEIVTLTMERCNLTSVRPDAFNRAKNLKQLTLSSNFLQTIQFNLTDSNISKLVLSDNQLTSIPELNALHSLQYLFLTRNFISQINGQSLLLPTLDYVDLSYNQLKTIRRSDLSDGINILQLDGNPWLCDCNLRDFVEFQRSTKIAMSSDCNEPEFLRGRSWNSLKRTDFACGPFISGPFINDLTVIEGESLTLSCNATGDPVPSLQFRRGTSDISMNSYEGVTITKSIDGNSAIGVLEIEELLRSDTDTYWCIAKCGLNASSRRFDVDVQPISIRQLPTSNSSSKKPEPKTLQSYSVLLLLGIIIVVIVVLSFCCFMLTMLYKRQKTSETSMERRRLSDSTDKDAELTSKNHLLIDTMDSAALMPKSCYFDNDATDTLNDADTVLHSAPLCATVKDVNGDVNSTSDDRSDLCPRKAPLAQYDRDTYVFPIVQTSL</sequence>
<evidence type="ECO:0000259" key="6">
    <source>
        <dbReference type="PROSITE" id="PS50835"/>
    </source>
</evidence>
<dbReference type="InterPro" id="IPR013783">
    <property type="entry name" value="Ig-like_fold"/>
</dbReference>
<dbReference type="Gene3D" id="3.80.10.10">
    <property type="entry name" value="Ribonuclease Inhibitor"/>
    <property type="match status" value="2"/>
</dbReference>
<protein>
    <submittedName>
        <fullName evidence="8">Ig-like domain-containing protein</fullName>
    </submittedName>
</protein>
<evidence type="ECO:0000313" key="8">
    <source>
        <dbReference type="WBParaSite" id="SMUV_0000353801-mRNA-1"/>
    </source>
</evidence>
<evidence type="ECO:0000256" key="4">
    <source>
        <dbReference type="ARBA" id="ARBA00023157"/>
    </source>
</evidence>
<dbReference type="PROSITE" id="PS51450">
    <property type="entry name" value="LRR"/>
    <property type="match status" value="2"/>
</dbReference>
<dbReference type="InterPro" id="IPR036179">
    <property type="entry name" value="Ig-like_dom_sf"/>
</dbReference>
<dbReference type="InterPro" id="IPR025875">
    <property type="entry name" value="Leu-rich_rpt_4"/>
</dbReference>
<accession>A0A0N5AGS1</accession>
<evidence type="ECO:0000256" key="2">
    <source>
        <dbReference type="ARBA" id="ARBA00022729"/>
    </source>
</evidence>
<proteinExistence type="predicted"/>
<dbReference type="InterPro" id="IPR003599">
    <property type="entry name" value="Ig_sub"/>
</dbReference>
<keyword evidence="1" id="KW-0433">Leucine-rich repeat</keyword>
<dbReference type="PANTHER" id="PTHR24366">
    <property type="entry name" value="IG(IMMUNOGLOBULIN) AND LRR(LEUCINE RICH REPEAT) DOMAINS"/>
    <property type="match status" value="1"/>
</dbReference>
<evidence type="ECO:0000256" key="5">
    <source>
        <dbReference type="SAM" id="Phobius"/>
    </source>
</evidence>
<dbReference type="SUPFAM" id="SSF48726">
    <property type="entry name" value="Immunoglobulin"/>
    <property type="match status" value="1"/>
</dbReference>
<feature type="transmembrane region" description="Helical" evidence="5">
    <location>
        <begin position="356"/>
        <end position="383"/>
    </location>
</feature>
<dbReference type="SMART" id="SM00409">
    <property type="entry name" value="IG"/>
    <property type="match status" value="1"/>
</dbReference>
<dbReference type="PANTHER" id="PTHR24366:SF96">
    <property type="entry name" value="LEUCINE RICH REPEAT CONTAINING 53"/>
    <property type="match status" value="1"/>
</dbReference>
<dbReference type="Gene3D" id="2.60.40.10">
    <property type="entry name" value="Immunoglobulins"/>
    <property type="match status" value="1"/>
</dbReference>
<dbReference type="InterPro" id="IPR001611">
    <property type="entry name" value="Leu-rich_rpt"/>
</dbReference>
<keyword evidence="5" id="KW-0812">Transmembrane</keyword>
<dbReference type="Pfam" id="PF12799">
    <property type="entry name" value="LRR_4"/>
    <property type="match status" value="1"/>
</dbReference>
<dbReference type="PROSITE" id="PS50835">
    <property type="entry name" value="IG_LIKE"/>
    <property type="match status" value="1"/>
</dbReference>
<dbReference type="Pfam" id="PF13927">
    <property type="entry name" value="Ig_3"/>
    <property type="match status" value="1"/>
</dbReference>
<evidence type="ECO:0000256" key="3">
    <source>
        <dbReference type="ARBA" id="ARBA00022737"/>
    </source>
</evidence>
<dbReference type="STRING" id="451379.A0A0N5AGS1"/>
<evidence type="ECO:0000313" key="7">
    <source>
        <dbReference type="Proteomes" id="UP000046393"/>
    </source>
</evidence>
<keyword evidence="5" id="KW-1133">Transmembrane helix</keyword>
<organism evidence="7 8">
    <name type="scientific">Syphacia muris</name>
    <dbReference type="NCBI Taxonomy" id="451379"/>
    <lineage>
        <taxon>Eukaryota</taxon>
        <taxon>Metazoa</taxon>
        <taxon>Ecdysozoa</taxon>
        <taxon>Nematoda</taxon>
        <taxon>Chromadorea</taxon>
        <taxon>Rhabditida</taxon>
        <taxon>Spirurina</taxon>
        <taxon>Oxyuridomorpha</taxon>
        <taxon>Oxyuroidea</taxon>
        <taxon>Oxyuridae</taxon>
        <taxon>Syphacia</taxon>
    </lineage>
</organism>